<dbReference type="GO" id="GO:0032259">
    <property type="term" value="P:methylation"/>
    <property type="evidence" value="ECO:0007669"/>
    <property type="project" value="UniProtKB-KW"/>
</dbReference>
<accession>A0A938Y1K5</accession>
<proteinExistence type="inferred from homology"/>
<dbReference type="AlphaFoldDB" id="A0A938Y1K5"/>
<keyword evidence="9" id="KW-1185">Reference proteome</keyword>
<dbReference type="EMBL" id="JAFBEB010000012">
    <property type="protein sequence ID" value="MBM7591493.1"/>
    <property type="molecule type" value="Genomic_DNA"/>
</dbReference>
<evidence type="ECO:0000256" key="1">
    <source>
        <dbReference type="ARBA" id="ARBA00004514"/>
    </source>
</evidence>
<dbReference type="Proteomes" id="UP000717624">
    <property type="component" value="Unassembled WGS sequence"/>
</dbReference>
<protein>
    <recommendedName>
        <fullName evidence="7">Flagellar protein FliT</fullName>
    </recommendedName>
</protein>
<keyword evidence="8" id="KW-0489">Methyltransferase</keyword>
<comment type="similarity">
    <text evidence="6">Belongs to the bacillales FliT family.</text>
</comment>
<keyword evidence="2" id="KW-0963">Cytoplasm</keyword>
<comment type="caution">
    <text evidence="8">The sequence shown here is derived from an EMBL/GenBank/DDBJ whole genome shotgun (WGS) entry which is preliminary data.</text>
</comment>
<dbReference type="RefSeq" id="WP_204519202.1">
    <property type="nucleotide sequence ID" value="NZ_BAABIN010000019.1"/>
</dbReference>
<sequence length="122" mass="14025">MASTINELFDELQEMTVALRNELVQSGDGVEITERVQALINGRKTVLAQLGKQLGQLADTEPYRAKFEQWKEVETAIEKMISDAMEELSQKIKGSKQKRTLTRQYHSYLRVMPYGSFIDKKK</sequence>
<keyword evidence="4" id="KW-0143">Chaperone</keyword>
<dbReference type="GO" id="GO:0008168">
    <property type="term" value="F:methyltransferase activity"/>
    <property type="evidence" value="ECO:0007669"/>
    <property type="project" value="UniProtKB-KW"/>
</dbReference>
<evidence type="ECO:0000256" key="6">
    <source>
        <dbReference type="ARBA" id="ARBA00093785"/>
    </source>
</evidence>
<evidence type="ECO:0000256" key="5">
    <source>
        <dbReference type="ARBA" id="ARBA00093765"/>
    </source>
</evidence>
<evidence type="ECO:0000313" key="9">
    <source>
        <dbReference type="Proteomes" id="UP000717624"/>
    </source>
</evidence>
<comment type="function">
    <text evidence="5">May act as an export chaperone for the filament capping protein FliD.</text>
</comment>
<evidence type="ECO:0000256" key="4">
    <source>
        <dbReference type="ARBA" id="ARBA00023186"/>
    </source>
</evidence>
<keyword evidence="8" id="KW-0808">Transferase</keyword>
<comment type="subcellular location">
    <subcellularLocation>
        <location evidence="1">Cytoplasm</location>
        <location evidence="1">Cytosol</location>
    </subcellularLocation>
</comment>
<organism evidence="8 9">
    <name type="scientific">Brevibacillus fulvus</name>
    <dbReference type="NCBI Taxonomy" id="1125967"/>
    <lineage>
        <taxon>Bacteria</taxon>
        <taxon>Bacillati</taxon>
        <taxon>Bacillota</taxon>
        <taxon>Bacilli</taxon>
        <taxon>Bacillales</taxon>
        <taxon>Paenibacillaceae</taxon>
        <taxon>Brevibacillus</taxon>
    </lineage>
</organism>
<evidence type="ECO:0000256" key="3">
    <source>
        <dbReference type="ARBA" id="ARBA00022795"/>
    </source>
</evidence>
<evidence type="ECO:0000256" key="2">
    <source>
        <dbReference type="ARBA" id="ARBA00022490"/>
    </source>
</evidence>
<keyword evidence="3" id="KW-1005">Bacterial flagellum biogenesis</keyword>
<name>A0A938Y1K5_9BACL</name>
<gene>
    <name evidence="8" type="ORF">JOD01_003144</name>
</gene>
<dbReference type="Pfam" id="PF05400">
    <property type="entry name" value="FliT"/>
    <property type="match status" value="1"/>
</dbReference>
<reference evidence="8" key="1">
    <citation type="submission" date="2021-01" db="EMBL/GenBank/DDBJ databases">
        <title>Genomic Encyclopedia of Type Strains, Phase IV (KMG-IV): sequencing the most valuable type-strain genomes for metagenomic binning, comparative biology and taxonomic classification.</title>
        <authorList>
            <person name="Goeker M."/>
        </authorList>
    </citation>
    <scope>NUCLEOTIDE SEQUENCE</scope>
    <source>
        <strain evidence="8">DSM 25523</strain>
    </source>
</reference>
<evidence type="ECO:0000256" key="7">
    <source>
        <dbReference type="ARBA" id="ARBA00093797"/>
    </source>
</evidence>
<dbReference type="InterPro" id="IPR008622">
    <property type="entry name" value="FliT"/>
</dbReference>
<evidence type="ECO:0000313" key="8">
    <source>
        <dbReference type="EMBL" id="MBM7591493.1"/>
    </source>
</evidence>